<dbReference type="Proteomes" id="UP000076722">
    <property type="component" value="Unassembled WGS sequence"/>
</dbReference>
<evidence type="ECO:0000313" key="3">
    <source>
        <dbReference type="Proteomes" id="UP000076722"/>
    </source>
</evidence>
<feature type="compositionally biased region" description="Polar residues" evidence="1">
    <location>
        <begin position="749"/>
        <end position="758"/>
    </location>
</feature>
<feature type="region of interest" description="Disordered" evidence="1">
    <location>
        <begin position="793"/>
        <end position="825"/>
    </location>
</feature>
<dbReference type="EMBL" id="KV419431">
    <property type="protein sequence ID" value="KZS88963.1"/>
    <property type="molecule type" value="Genomic_DNA"/>
</dbReference>
<protein>
    <submittedName>
        <fullName evidence="2">Uncharacterized protein</fullName>
    </submittedName>
</protein>
<feature type="compositionally biased region" description="Acidic residues" evidence="1">
    <location>
        <begin position="806"/>
        <end position="815"/>
    </location>
</feature>
<evidence type="ECO:0000256" key="1">
    <source>
        <dbReference type="SAM" id="MobiDB-lite"/>
    </source>
</evidence>
<feature type="compositionally biased region" description="Basic and acidic residues" evidence="1">
    <location>
        <begin position="17"/>
        <end position="27"/>
    </location>
</feature>
<proteinExistence type="predicted"/>
<gene>
    <name evidence="2" type="ORF">SISNIDRAFT_489620</name>
</gene>
<reference evidence="2 3" key="1">
    <citation type="journal article" date="2016" name="Mol. Biol. Evol.">
        <title>Comparative Genomics of Early-Diverging Mushroom-Forming Fungi Provides Insights into the Origins of Lignocellulose Decay Capabilities.</title>
        <authorList>
            <person name="Nagy L.G."/>
            <person name="Riley R."/>
            <person name="Tritt A."/>
            <person name="Adam C."/>
            <person name="Daum C."/>
            <person name="Floudas D."/>
            <person name="Sun H."/>
            <person name="Yadav J.S."/>
            <person name="Pangilinan J."/>
            <person name="Larsson K.H."/>
            <person name="Matsuura K."/>
            <person name="Barry K."/>
            <person name="Labutti K."/>
            <person name="Kuo R."/>
            <person name="Ohm R.A."/>
            <person name="Bhattacharya S.S."/>
            <person name="Shirouzu T."/>
            <person name="Yoshinaga Y."/>
            <person name="Martin F.M."/>
            <person name="Grigoriev I.V."/>
            <person name="Hibbett D.S."/>
        </authorList>
    </citation>
    <scope>NUCLEOTIDE SEQUENCE [LARGE SCALE GENOMIC DNA]</scope>
    <source>
        <strain evidence="2 3">HHB9708</strain>
    </source>
</reference>
<feature type="compositionally biased region" description="Low complexity" evidence="1">
    <location>
        <begin position="719"/>
        <end position="733"/>
    </location>
</feature>
<feature type="compositionally biased region" description="Low complexity" evidence="1">
    <location>
        <begin position="683"/>
        <end position="704"/>
    </location>
</feature>
<keyword evidence="3" id="KW-1185">Reference proteome</keyword>
<organism evidence="2 3">
    <name type="scientific">Sistotremastrum niveocremeum HHB9708</name>
    <dbReference type="NCBI Taxonomy" id="1314777"/>
    <lineage>
        <taxon>Eukaryota</taxon>
        <taxon>Fungi</taxon>
        <taxon>Dikarya</taxon>
        <taxon>Basidiomycota</taxon>
        <taxon>Agaricomycotina</taxon>
        <taxon>Agaricomycetes</taxon>
        <taxon>Sistotremastrales</taxon>
        <taxon>Sistotremastraceae</taxon>
        <taxon>Sertulicium</taxon>
        <taxon>Sertulicium niveocremeum</taxon>
    </lineage>
</organism>
<feature type="region of interest" description="Disordered" evidence="1">
    <location>
        <begin position="683"/>
        <end position="758"/>
    </location>
</feature>
<dbReference type="AlphaFoldDB" id="A0A164PR90"/>
<name>A0A164PR90_9AGAM</name>
<feature type="region of interest" description="Disordered" evidence="1">
    <location>
        <begin position="1"/>
        <end position="52"/>
    </location>
</feature>
<accession>A0A164PR90</accession>
<evidence type="ECO:0000313" key="2">
    <source>
        <dbReference type="EMBL" id="KZS88963.1"/>
    </source>
</evidence>
<sequence>MSAPIPTKAVSVGTDAQVHEVAKRSQDRLPPFHSSSMSTPPEPLDPTIHTNPPPISSLPISSFPAPDLPTTPNPFNPSFLSESLDKHNADLRALFLLPFEECVARVLCSYNRRGKLGDRRRIFDLAQKHCDDLLDEGKTDDVTRILSHVDPLNIIKSFIRHPGAISSPLLEFIVKDSNHAILRQINQSMKWIDQSRLIPHSLSSVFLALASSPRIDIDLSPLIHYLSEHPDWLTWDKTSTKLITYIEAYPLPQISDRTTLRRFLDHCVDTEFRDKYNTPYRTSDESRARAEYLLFELDCLSSPPPLPPPRFIFATLFNVLTFPFRPLSYIRTPNNISKPKPSLPQAPSSTPAVIDINDFFPPSTDAARPLPSIKIVPLNPSPIPLPSSTDPSLVNYFQAEVYLASLNPHNADLCPLSALPFDECLARVLCSYNHQYSRLDADIDNDNGDASRLSHWWGLGDRSRIFNLAQRHLTYLLGEGKHDDVTRILSYVSPFNLIKSFIHHPRFISFPLVRFIVHDCKHALLDQLNKFVLKVDQSRFDTIALSDVFVVLASPPPPSIDLSPLISYLARHTDKRTWHWTSDTVFAYLNSYDLAGISDLNAVRRFLRLRLRLRLRFRVDFYEDYDEDGDGEWSVPNDEVLGRANRLLAGEVFLVSWVFMCVRLIGSMRVEIDGLFHPSISPIASTSSEPAPAPTPAQTATSPPSHQPLSAIDTDTDTDTSQPPSSPLLSRPSAGSNIDLADVLPFPGSGTNSDDTYSNTPKIMASINVTRSPFMLSSSEVDVDGDGDIALVPESQASEVGRGSSEEFDNGDEDLLQSTSRDKDI</sequence>